<dbReference type="AlphaFoldDB" id="T0L852"/>
<gene>
    <name evidence="2" type="ORF">CGLO_13012</name>
</gene>
<accession>T0L852</accession>
<name>T0L852_COLGC</name>
<dbReference type="HOGENOM" id="CLU_3428492_0_0_1"/>
<feature type="region of interest" description="Disordered" evidence="1">
    <location>
        <begin position="1"/>
        <end position="20"/>
    </location>
</feature>
<dbReference type="EMBL" id="AMYD01002815">
    <property type="protein sequence ID" value="EQB47816.1"/>
    <property type="molecule type" value="Genomic_DNA"/>
</dbReference>
<evidence type="ECO:0000313" key="3">
    <source>
        <dbReference type="Proteomes" id="UP000015530"/>
    </source>
</evidence>
<organism evidence="2 3">
    <name type="scientific">Colletotrichum gloeosporioides (strain Cg-14)</name>
    <name type="common">Anthracnose fungus</name>
    <name type="synonym">Glomerella cingulata</name>
    <dbReference type="NCBI Taxonomy" id="1237896"/>
    <lineage>
        <taxon>Eukaryota</taxon>
        <taxon>Fungi</taxon>
        <taxon>Dikarya</taxon>
        <taxon>Ascomycota</taxon>
        <taxon>Pezizomycotina</taxon>
        <taxon>Sordariomycetes</taxon>
        <taxon>Hypocreomycetidae</taxon>
        <taxon>Glomerellales</taxon>
        <taxon>Glomerellaceae</taxon>
        <taxon>Colletotrichum</taxon>
        <taxon>Colletotrichum gloeosporioides species complex</taxon>
    </lineage>
</organism>
<comment type="caution">
    <text evidence="2">The sequence shown here is derived from an EMBL/GenBank/DDBJ whole genome shotgun (WGS) entry which is preliminary data.</text>
</comment>
<sequence>MAEKNPLALITIAGDQNDNG</sequence>
<reference evidence="3" key="1">
    <citation type="journal article" date="2013" name="Mol. Plant Microbe Interact.">
        <title>Global aspects of pacC regulation of pathogenicity genes in Colletotrichum gloeosporioides as revealed by transcriptome analysis.</title>
        <authorList>
            <person name="Alkan N."/>
            <person name="Meng X."/>
            <person name="Friedlander G."/>
            <person name="Reuveni E."/>
            <person name="Sukno S."/>
            <person name="Sherman A."/>
            <person name="Thon M."/>
            <person name="Fluhr R."/>
            <person name="Prusky D."/>
        </authorList>
    </citation>
    <scope>NUCLEOTIDE SEQUENCE [LARGE SCALE GENOMIC DNA]</scope>
    <source>
        <strain evidence="3">Cg-14</strain>
    </source>
</reference>
<dbReference type="Proteomes" id="UP000015530">
    <property type="component" value="Unassembled WGS sequence"/>
</dbReference>
<evidence type="ECO:0000313" key="2">
    <source>
        <dbReference type="EMBL" id="EQB47816.1"/>
    </source>
</evidence>
<proteinExistence type="predicted"/>
<protein>
    <submittedName>
        <fullName evidence="2">Uncharacterized protein</fullName>
    </submittedName>
</protein>
<evidence type="ECO:0000256" key="1">
    <source>
        <dbReference type="SAM" id="MobiDB-lite"/>
    </source>
</evidence>